<proteinExistence type="predicted"/>
<gene>
    <name evidence="1" type="ORF">scyTo_0023080</name>
</gene>
<comment type="caution">
    <text evidence="1">The sequence shown here is derived from an EMBL/GenBank/DDBJ whole genome shotgun (WGS) entry which is preliminary data.</text>
</comment>
<reference evidence="1 2" key="1">
    <citation type="journal article" date="2018" name="Nat. Ecol. Evol.">
        <title>Shark genomes provide insights into elasmobranch evolution and the origin of vertebrates.</title>
        <authorList>
            <person name="Hara Y"/>
            <person name="Yamaguchi K"/>
            <person name="Onimaru K"/>
            <person name="Kadota M"/>
            <person name="Koyanagi M"/>
            <person name="Keeley SD"/>
            <person name="Tatsumi K"/>
            <person name="Tanaka K"/>
            <person name="Motone F"/>
            <person name="Kageyama Y"/>
            <person name="Nozu R"/>
            <person name="Adachi N"/>
            <person name="Nishimura O"/>
            <person name="Nakagawa R"/>
            <person name="Tanegashima C"/>
            <person name="Kiyatake I"/>
            <person name="Matsumoto R"/>
            <person name="Murakumo K"/>
            <person name="Nishida K"/>
            <person name="Terakita A"/>
            <person name="Kuratani S"/>
            <person name="Sato K"/>
            <person name="Hyodo S Kuraku.S."/>
        </authorList>
    </citation>
    <scope>NUCLEOTIDE SEQUENCE [LARGE SCALE GENOMIC DNA]</scope>
</reference>
<protein>
    <submittedName>
        <fullName evidence="1">Uncharacterized protein</fullName>
    </submittedName>
</protein>
<sequence>MVMKKESSDSAGLDQDVKLSVCSHNEANVGTIEDRWTISVMLNGTAIKCKLYTGARAKLIPISVVQQLKIKPHIVPAGMILKDYNG</sequence>
<name>A0A401QAM4_SCYTO</name>
<organism evidence="1 2">
    <name type="scientific">Scyliorhinus torazame</name>
    <name type="common">Cloudy catshark</name>
    <name type="synonym">Catulus torazame</name>
    <dbReference type="NCBI Taxonomy" id="75743"/>
    <lineage>
        <taxon>Eukaryota</taxon>
        <taxon>Metazoa</taxon>
        <taxon>Chordata</taxon>
        <taxon>Craniata</taxon>
        <taxon>Vertebrata</taxon>
        <taxon>Chondrichthyes</taxon>
        <taxon>Elasmobranchii</taxon>
        <taxon>Galeomorphii</taxon>
        <taxon>Galeoidea</taxon>
        <taxon>Carcharhiniformes</taxon>
        <taxon>Scyliorhinidae</taxon>
        <taxon>Scyliorhinus</taxon>
    </lineage>
</organism>
<dbReference type="EMBL" id="BFAA01026048">
    <property type="protein sequence ID" value="GCB82412.1"/>
    <property type="molecule type" value="Genomic_DNA"/>
</dbReference>
<dbReference type="AlphaFoldDB" id="A0A401QAM4"/>
<evidence type="ECO:0000313" key="2">
    <source>
        <dbReference type="Proteomes" id="UP000288216"/>
    </source>
</evidence>
<dbReference type="Proteomes" id="UP000288216">
    <property type="component" value="Unassembled WGS sequence"/>
</dbReference>
<accession>A0A401QAM4</accession>
<keyword evidence="2" id="KW-1185">Reference proteome</keyword>
<evidence type="ECO:0000313" key="1">
    <source>
        <dbReference type="EMBL" id="GCB82412.1"/>
    </source>
</evidence>